<keyword evidence="1" id="KW-0732">Signal</keyword>
<name>A0AAF3EKT9_9BILA</name>
<dbReference type="PROSITE" id="PS50041">
    <property type="entry name" value="C_TYPE_LECTIN_2"/>
    <property type="match status" value="2"/>
</dbReference>
<dbReference type="InterPro" id="IPR016186">
    <property type="entry name" value="C-type_lectin-like/link_sf"/>
</dbReference>
<proteinExistence type="predicted"/>
<dbReference type="InterPro" id="IPR001304">
    <property type="entry name" value="C-type_lectin-like"/>
</dbReference>
<evidence type="ECO:0000256" key="1">
    <source>
        <dbReference type="SAM" id="SignalP"/>
    </source>
</evidence>
<sequence length="332" mass="36160">MISHLDTIFLLSLLCVRSIAICPKSAVPGSTPGSCYFGVPLDETFQRGQTFCENFYAKLASIPSREDNEAVLNLGRLLGDGLKQIWLGGSYDGENITWLDGSTPSFDNLAPGTAAGDMVLNLDTGKWSTAAWNGLIPFVCLGKEEAPPNTIPTVPSQPITCPHCTCPPPPPPLTCPPPPTCPKQSPCPSEWIYSAPLKNCYKVVYSVHYDQTGDPCKSMGAQLASIHSDEENRVVNEVLRMGIGDLPYEWAGMIGGKRTGPGASDWAWMDGSRWDYSMWAAQQPDNSKGNEFCLQIYNDPIKKVDAGQVGKWNDIPCSTWFRAAACKRAADY</sequence>
<keyword evidence="3" id="KW-1185">Reference proteome</keyword>
<evidence type="ECO:0000313" key="3">
    <source>
        <dbReference type="Proteomes" id="UP000887575"/>
    </source>
</evidence>
<feature type="signal peptide" evidence="1">
    <location>
        <begin position="1"/>
        <end position="20"/>
    </location>
</feature>
<organism evidence="3 4">
    <name type="scientific">Mesorhabditis belari</name>
    <dbReference type="NCBI Taxonomy" id="2138241"/>
    <lineage>
        <taxon>Eukaryota</taxon>
        <taxon>Metazoa</taxon>
        <taxon>Ecdysozoa</taxon>
        <taxon>Nematoda</taxon>
        <taxon>Chromadorea</taxon>
        <taxon>Rhabditida</taxon>
        <taxon>Rhabditina</taxon>
        <taxon>Rhabditomorpha</taxon>
        <taxon>Rhabditoidea</taxon>
        <taxon>Rhabditidae</taxon>
        <taxon>Mesorhabditinae</taxon>
        <taxon>Mesorhabditis</taxon>
    </lineage>
</organism>
<dbReference type="InterPro" id="IPR050111">
    <property type="entry name" value="C-type_lectin/snaclec_domain"/>
</dbReference>
<dbReference type="InterPro" id="IPR016187">
    <property type="entry name" value="CTDL_fold"/>
</dbReference>
<feature type="chain" id="PRO_5042062361" evidence="1">
    <location>
        <begin position="21"/>
        <end position="332"/>
    </location>
</feature>
<dbReference type="SUPFAM" id="SSF56436">
    <property type="entry name" value="C-type lectin-like"/>
    <property type="match status" value="2"/>
</dbReference>
<reference evidence="4" key="1">
    <citation type="submission" date="2024-02" db="UniProtKB">
        <authorList>
            <consortium name="WormBaseParasite"/>
        </authorList>
    </citation>
    <scope>IDENTIFICATION</scope>
</reference>
<dbReference type="PANTHER" id="PTHR22803">
    <property type="entry name" value="MANNOSE, PHOSPHOLIPASE, LECTIN RECEPTOR RELATED"/>
    <property type="match status" value="1"/>
</dbReference>
<dbReference type="SMART" id="SM00034">
    <property type="entry name" value="CLECT"/>
    <property type="match status" value="2"/>
</dbReference>
<accession>A0AAF3EKT9</accession>
<evidence type="ECO:0000259" key="2">
    <source>
        <dbReference type="PROSITE" id="PS50041"/>
    </source>
</evidence>
<dbReference type="Pfam" id="PF00059">
    <property type="entry name" value="Lectin_C"/>
    <property type="match status" value="2"/>
</dbReference>
<dbReference type="AlphaFoldDB" id="A0AAF3EKT9"/>
<evidence type="ECO:0000313" key="4">
    <source>
        <dbReference type="WBParaSite" id="MBELARI_LOCUS14608"/>
    </source>
</evidence>
<protein>
    <submittedName>
        <fullName evidence="4">C-type lectin domain-containing protein</fullName>
    </submittedName>
</protein>
<dbReference type="CDD" id="cd00037">
    <property type="entry name" value="CLECT"/>
    <property type="match status" value="2"/>
</dbReference>
<dbReference type="WBParaSite" id="MBELARI_LOCUS14608">
    <property type="protein sequence ID" value="MBELARI_LOCUS14608"/>
    <property type="gene ID" value="MBELARI_LOCUS14608"/>
</dbReference>
<dbReference type="Gene3D" id="3.10.100.10">
    <property type="entry name" value="Mannose-Binding Protein A, subunit A"/>
    <property type="match status" value="2"/>
</dbReference>
<feature type="domain" description="C-type lectin" evidence="2">
    <location>
        <begin position="200"/>
        <end position="318"/>
    </location>
</feature>
<feature type="domain" description="C-type lectin" evidence="2">
    <location>
        <begin position="31"/>
        <end position="141"/>
    </location>
</feature>
<dbReference type="Proteomes" id="UP000887575">
    <property type="component" value="Unassembled WGS sequence"/>
</dbReference>